<accession>A0A6M4MGF1</accession>
<feature type="transmembrane region" description="Helical" evidence="6">
    <location>
        <begin position="59"/>
        <end position="77"/>
    </location>
</feature>
<proteinExistence type="predicted"/>
<dbReference type="OrthoDB" id="9795150at2"/>
<dbReference type="Gene3D" id="1.20.1250.20">
    <property type="entry name" value="MFS general substrate transporter like domains"/>
    <property type="match status" value="2"/>
</dbReference>
<dbReference type="InterPro" id="IPR011701">
    <property type="entry name" value="MFS"/>
</dbReference>
<evidence type="ECO:0000256" key="6">
    <source>
        <dbReference type="SAM" id="Phobius"/>
    </source>
</evidence>
<keyword evidence="2" id="KW-1003">Cell membrane</keyword>
<dbReference type="PROSITE" id="PS50850">
    <property type="entry name" value="MFS"/>
    <property type="match status" value="1"/>
</dbReference>
<feature type="transmembrane region" description="Helical" evidence="6">
    <location>
        <begin position="84"/>
        <end position="102"/>
    </location>
</feature>
<protein>
    <submittedName>
        <fullName evidence="8">L-fucose:H+ symporter permease</fullName>
    </submittedName>
</protein>
<evidence type="ECO:0000256" key="3">
    <source>
        <dbReference type="ARBA" id="ARBA00022692"/>
    </source>
</evidence>
<keyword evidence="3 6" id="KW-0812">Transmembrane</keyword>
<evidence type="ECO:0000256" key="4">
    <source>
        <dbReference type="ARBA" id="ARBA00022989"/>
    </source>
</evidence>
<evidence type="ECO:0000256" key="2">
    <source>
        <dbReference type="ARBA" id="ARBA00022475"/>
    </source>
</evidence>
<feature type="transmembrane region" description="Helical" evidence="6">
    <location>
        <begin position="400"/>
        <end position="422"/>
    </location>
</feature>
<evidence type="ECO:0000313" key="8">
    <source>
        <dbReference type="EMBL" id="QJR82271.1"/>
    </source>
</evidence>
<evidence type="ECO:0000313" key="9">
    <source>
        <dbReference type="Proteomes" id="UP000219285"/>
    </source>
</evidence>
<feature type="transmembrane region" description="Helical" evidence="6">
    <location>
        <begin position="317"/>
        <end position="335"/>
    </location>
</feature>
<reference evidence="9" key="1">
    <citation type="submission" date="2014-12" db="EMBL/GenBank/DDBJ databases">
        <title>Complete genome sequence of a multi-drug resistant Klebsiella pneumoniae.</title>
        <authorList>
            <person name="Hua X."/>
            <person name="Chen Q."/>
            <person name="Li X."/>
            <person name="Feng Y."/>
            <person name="Ruan Z."/>
            <person name="Yu Y."/>
        </authorList>
    </citation>
    <scope>NUCLEOTIDE SEQUENCE [LARGE SCALE GENOMIC DNA]</scope>
    <source>
        <strain evidence="9">5.12</strain>
    </source>
</reference>
<feature type="transmembrane region" description="Helical" evidence="6">
    <location>
        <begin position="12"/>
        <end position="32"/>
    </location>
</feature>
<dbReference type="GO" id="GO:0015535">
    <property type="term" value="F:fucose:proton symporter activity"/>
    <property type="evidence" value="ECO:0007669"/>
    <property type="project" value="InterPro"/>
</dbReference>
<dbReference type="PANTHER" id="PTHR43702">
    <property type="entry name" value="L-FUCOSE-PROTON SYMPORTER"/>
    <property type="match status" value="1"/>
</dbReference>
<dbReference type="RefSeq" id="WP_075609735.1">
    <property type="nucleotide sequence ID" value="NZ_CP052766.1"/>
</dbReference>
<feature type="transmembrane region" description="Helical" evidence="6">
    <location>
        <begin position="200"/>
        <end position="219"/>
    </location>
</feature>
<organism evidence="8 9">
    <name type="scientific">Alteromonas pelagimontana</name>
    <dbReference type="NCBI Taxonomy" id="1858656"/>
    <lineage>
        <taxon>Bacteria</taxon>
        <taxon>Pseudomonadati</taxon>
        <taxon>Pseudomonadota</taxon>
        <taxon>Gammaproteobacteria</taxon>
        <taxon>Alteromonadales</taxon>
        <taxon>Alteromonadaceae</taxon>
        <taxon>Alteromonas/Salinimonas group</taxon>
        <taxon>Alteromonas</taxon>
    </lineage>
</organism>
<feature type="transmembrane region" description="Helical" evidence="6">
    <location>
        <begin position="146"/>
        <end position="169"/>
    </location>
</feature>
<dbReference type="AlphaFoldDB" id="A0A6M4MGF1"/>
<gene>
    <name evidence="8" type="primary">fucP</name>
    <name evidence="8" type="ORF">CA267_016690</name>
</gene>
<dbReference type="NCBIfam" id="TIGR00885">
    <property type="entry name" value="fucP"/>
    <property type="match status" value="1"/>
</dbReference>
<dbReference type="PANTHER" id="PTHR43702:SF11">
    <property type="entry name" value="L-FUCOSE-PROTON SYMPORTER"/>
    <property type="match status" value="1"/>
</dbReference>
<dbReference type="KEGG" id="apel:CA267_016690"/>
<dbReference type="InterPro" id="IPR050375">
    <property type="entry name" value="MFS_TsgA-like"/>
</dbReference>
<comment type="subcellular location">
    <subcellularLocation>
        <location evidence="1">Cell inner membrane</location>
        <topology evidence="1">Multi-pass membrane protein</topology>
    </subcellularLocation>
</comment>
<evidence type="ECO:0000256" key="1">
    <source>
        <dbReference type="ARBA" id="ARBA00004429"/>
    </source>
</evidence>
<dbReference type="EMBL" id="CP052766">
    <property type="protein sequence ID" value="QJR82271.1"/>
    <property type="molecule type" value="Genomic_DNA"/>
</dbReference>
<feature type="transmembrane region" description="Helical" evidence="6">
    <location>
        <begin position="254"/>
        <end position="274"/>
    </location>
</feature>
<dbReference type="InterPro" id="IPR036259">
    <property type="entry name" value="MFS_trans_sf"/>
</dbReference>
<reference evidence="8 9" key="2">
    <citation type="submission" date="2020-04" db="EMBL/GenBank/DDBJ databases">
        <title>Complete genome sequence of Alteromonas pelagimontana 5.12T.</title>
        <authorList>
            <person name="Sinha R.K."/>
            <person name="Krishnan K.P."/>
            <person name="Kurian J.P."/>
        </authorList>
    </citation>
    <scope>NUCLEOTIDE SEQUENCE [LARGE SCALE GENOMIC DNA]</scope>
    <source>
        <strain evidence="8 9">5.12</strain>
    </source>
</reference>
<feature type="transmembrane region" description="Helical" evidence="6">
    <location>
        <begin position="108"/>
        <end position="125"/>
    </location>
</feature>
<sequence length="430" mass="46431">MIGENTRKQASFATVSPCLVLVISLFFMWGFANNLNDILIQQFKKAFVLSDFESSLVQSAFYLGYFFFAIPAAIIMQKFGYKQAIVGGLLLYACGALLFLPAAEHQEYTFFLIALFVIASGLAFLEASANPFIVKLGPPETAQQRLNFAQSFNPLGSITGVLVGQSFIFTGVEYSQQQLAAFSLDEKAAYLREEALTLQVPYLIIGCTILLWAALFLFLKIPKQVNEAPASFSLGGFRSGMAALMQKPHFRATLLAQFCYVGAQVGVWSFLIRYTLVNQPEMTEKAAANMLSISLVLFIIGRFVGTALMSKMEGRKLMAIFALGNTVLCGFAMFVGGKAGAYALVLVSFGMSIMFPTIFAMGIAGAAEHSKMASSLLIMTIIGGAILTAVMGMVSDLSGISAAFAVPAACFVVVAWFALSGYKNKSVAHR</sequence>
<feature type="transmembrane region" description="Helical" evidence="6">
    <location>
        <begin position="286"/>
        <end position="305"/>
    </location>
</feature>
<feature type="transmembrane region" description="Helical" evidence="6">
    <location>
        <begin position="341"/>
        <end position="364"/>
    </location>
</feature>
<feature type="domain" description="Major facilitator superfamily (MFS) profile" evidence="7">
    <location>
        <begin position="18"/>
        <end position="426"/>
    </location>
</feature>
<feature type="transmembrane region" description="Helical" evidence="6">
    <location>
        <begin position="376"/>
        <end position="394"/>
    </location>
</feature>
<keyword evidence="9" id="KW-1185">Reference proteome</keyword>
<dbReference type="SUPFAM" id="SSF103473">
    <property type="entry name" value="MFS general substrate transporter"/>
    <property type="match status" value="1"/>
</dbReference>
<dbReference type="GO" id="GO:0005886">
    <property type="term" value="C:plasma membrane"/>
    <property type="evidence" value="ECO:0007669"/>
    <property type="project" value="UniProtKB-SubCell"/>
</dbReference>
<evidence type="ECO:0000256" key="5">
    <source>
        <dbReference type="ARBA" id="ARBA00023136"/>
    </source>
</evidence>
<keyword evidence="5 6" id="KW-0472">Membrane</keyword>
<dbReference type="Pfam" id="PF07690">
    <property type="entry name" value="MFS_1"/>
    <property type="match status" value="1"/>
</dbReference>
<dbReference type="CDD" id="cd17394">
    <property type="entry name" value="MFS_FucP_like"/>
    <property type="match status" value="1"/>
</dbReference>
<dbReference type="Proteomes" id="UP000219285">
    <property type="component" value="Chromosome"/>
</dbReference>
<keyword evidence="4 6" id="KW-1133">Transmembrane helix</keyword>
<dbReference type="InterPro" id="IPR005275">
    <property type="entry name" value="Lfuc_symporter_FucP"/>
</dbReference>
<name>A0A6M4MGF1_9ALTE</name>
<dbReference type="InterPro" id="IPR020846">
    <property type="entry name" value="MFS_dom"/>
</dbReference>
<evidence type="ECO:0000259" key="7">
    <source>
        <dbReference type="PROSITE" id="PS50850"/>
    </source>
</evidence>